<dbReference type="AlphaFoldDB" id="U5HEQ1"/>
<dbReference type="HOGENOM" id="CLU_2265733_0_0_1"/>
<feature type="signal peptide" evidence="1">
    <location>
        <begin position="1"/>
        <end position="18"/>
    </location>
</feature>
<protein>
    <submittedName>
        <fullName evidence="2 3">Uncharacterized protein</fullName>
    </submittedName>
</protein>
<sequence length="103" mass="10962">MLAAQLLTLLAVSMPALALSETASTGLDQRSLQLDASAHLALARARAAKRATATASDLAKRAFDVAYAAIGLTRRDFVDHSALSKRSQPRIRCRLGRETENGA</sequence>
<proteinExistence type="predicted"/>
<keyword evidence="4" id="KW-1185">Reference proteome</keyword>
<dbReference type="EMBL" id="AEIJ01000589">
    <property type="status" value="NOT_ANNOTATED_CDS"/>
    <property type="molecule type" value="Genomic_DNA"/>
</dbReference>
<reference evidence="2" key="2">
    <citation type="submission" date="2010-11" db="EMBL/GenBank/DDBJ databases">
        <authorList>
            <consortium name="The Broad Institute Genome Sequencing Platform"/>
            <person name="Earl A."/>
            <person name="Ward D."/>
            <person name="Feldgarden M."/>
            <person name="Gevers D."/>
            <person name="Butler R."/>
            <person name="Young S.K."/>
            <person name="Zeng Q."/>
            <person name="Gargeya S."/>
            <person name="Fitzgerald M."/>
            <person name="Haas B."/>
            <person name="Abouelleil A."/>
            <person name="Alvarado L."/>
            <person name="Arachchi H.M."/>
            <person name="Berlin A."/>
            <person name="Brown A."/>
            <person name="Chapman S.B."/>
            <person name="Chen Z."/>
            <person name="Dunbar C."/>
            <person name="Freedman E."/>
            <person name="Gearin G."/>
            <person name="Gellesch M."/>
            <person name="Goldberg J."/>
            <person name="Griggs A."/>
            <person name="Gujja S."/>
            <person name="Heilman E."/>
            <person name="Heiman D."/>
            <person name="Howarth C."/>
            <person name="Larson L."/>
            <person name="Lui A."/>
            <person name="MacDonald P.J.P."/>
            <person name="Mehta T."/>
            <person name="Montmayeur A."/>
            <person name="Murphy C."/>
            <person name="Neiman D."/>
            <person name="Pearson M."/>
            <person name="Priest M."/>
            <person name="Roberts A."/>
            <person name="Saif S."/>
            <person name="Shea T."/>
            <person name="Shenoy N."/>
            <person name="Sisk P."/>
            <person name="Stolte C."/>
            <person name="Sykes S."/>
            <person name="White J."/>
            <person name="Yandava C."/>
            <person name="Wortman J."/>
            <person name="Nusbaum C."/>
            <person name="Birren B."/>
        </authorList>
    </citation>
    <scope>NUCLEOTIDE SEQUENCE</scope>
    <source>
        <strain evidence="2">P1A1 Lamole</strain>
    </source>
</reference>
<accession>U5HEQ1</accession>
<gene>
    <name evidence="2" type="ORF">MVLG_05594</name>
</gene>
<dbReference type="InParanoid" id="U5HEQ1"/>
<keyword evidence="1" id="KW-0732">Signal</keyword>
<reference evidence="2 4" key="3">
    <citation type="journal article" date="2015" name="BMC Genomics">
        <title>Sex and parasites: genomic and transcriptomic analysis of Microbotryum lychnidis-dioicae, the biotrophic and plant-castrating anther smut fungus.</title>
        <authorList>
            <person name="Perlin M.H."/>
            <person name="Amselem J."/>
            <person name="Fontanillas E."/>
            <person name="Toh S.S."/>
            <person name="Chen Z."/>
            <person name="Goldberg J."/>
            <person name="Duplessis S."/>
            <person name="Henrissat B."/>
            <person name="Young S."/>
            <person name="Zeng Q."/>
            <person name="Aguileta G."/>
            <person name="Petit E."/>
            <person name="Badouin H."/>
            <person name="Andrews J."/>
            <person name="Razeeq D."/>
            <person name="Gabaldon T."/>
            <person name="Quesneville H."/>
            <person name="Giraud T."/>
            <person name="Hood M.E."/>
            <person name="Schultz D.J."/>
            <person name="Cuomo C.A."/>
        </authorList>
    </citation>
    <scope>NUCLEOTIDE SEQUENCE [LARGE SCALE GENOMIC DNA]</scope>
    <source>
        <strain evidence="2">P1A1 Lamole</strain>
        <strain evidence="4">p1A1 Lamole</strain>
    </source>
</reference>
<evidence type="ECO:0000313" key="2">
    <source>
        <dbReference type="EMBL" id="KDE03960.1"/>
    </source>
</evidence>
<dbReference type="EnsemblFungi" id="MVLG_05594T0">
    <property type="protein sequence ID" value="MVLG_05594T0"/>
    <property type="gene ID" value="MVLG_05594"/>
</dbReference>
<evidence type="ECO:0000313" key="3">
    <source>
        <dbReference type="EnsemblFungi" id="MVLG_05594T0"/>
    </source>
</evidence>
<evidence type="ECO:0000256" key="1">
    <source>
        <dbReference type="SAM" id="SignalP"/>
    </source>
</evidence>
<reference evidence="4" key="1">
    <citation type="submission" date="2010-11" db="EMBL/GenBank/DDBJ databases">
        <title>The genome sequence of Microbotryum violaceum strain p1A1 Lamole.</title>
        <authorList>
            <person name="Cuomo C."/>
            <person name="Perlin M."/>
            <person name="Young S.K."/>
            <person name="Zeng Q."/>
            <person name="Gargeya S."/>
            <person name="Alvarado L."/>
            <person name="Berlin A."/>
            <person name="Chapman S.B."/>
            <person name="Chen Z."/>
            <person name="Freedman E."/>
            <person name="Gellesch M."/>
            <person name="Goldberg J."/>
            <person name="Griggs A."/>
            <person name="Gujja S."/>
            <person name="Heilman E."/>
            <person name="Heiman D."/>
            <person name="Howarth C."/>
            <person name="Mehta T."/>
            <person name="Neiman D."/>
            <person name="Pearson M."/>
            <person name="Roberts A."/>
            <person name="Saif S."/>
            <person name="Shea T."/>
            <person name="Shenoy N."/>
            <person name="Sisk P."/>
            <person name="Stolte C."/>
            <person name="Sykes S."/>
            <person name="White J."/>
            <person name="Yandava C."/>
            <person name="Haas B."/>
            <person name="Nusbaum C."/>
            <person name="Birren B."/>
        </authorList>
    </citation>
    <scope>NUCLEOTIDE SEQUENCE [LARGE SCALE GENOMIC DNA]</scope>
    <source>
        <strain evidence="4">p1A1 Lamole</strain>
    </source>
</reference>
<evidence type="ECO:0000313" key="4">
    <source>
        <dbReference type="Proteomes" id="UP000017200"/>
    </source>
</evidence>
<dbReference type="Proteomes" id="UP000017200">
    <property type="component" value="Unassembled WGS sequence"/>
</dbReference>
<name>U5HEQ1_USTV1</name>
<dbReference type="EMBL" id="GL541720">
    <property type="protein sequence ID" value="KDE03960.1"/>
    <property type="molecule type" value="Genomic_DNA"/>
</dbReference>
<organism evidence="2">
    <name type="scientific">Microbotryum lychnidis-dioicae (strain p1A1 Lamole / MvSl-1064)</name>
    <name type="common">Anther smut fungus</name>
    <dbReference type="NCBI Taxonomy" id="683840"/>
    <lineage>
        <taxon>Eukaryota</taxon>
        <taxon>Fungi</taxon>
        <taxon>Dikarya</taxon>
        <taxon>Basidiomycota</taxon>
        <taxon>Pucciniomycotina</taxon>
        <taxon>Microbotryomycetes</taxon>
        <taxon>Microbotryales</taxon>
        <taxon>Microbotryaceae</taxon>
        <taxon>Microbotryum</taxon>
    </lineage>
</organism>
<feature type="chain" id="PRO_5009724607" evidence="1">
    <location>
        <begin position="19"/>
        <end position="103"/>
    </location>
</feature>
<reference evidence="3" key="4">
    <citation type="submission" date="2015-06" db="UniProtKB">
        <authorList>
            <consortium name="EnsemblFungi"/>
        </authorList>
    </citation>
    <scope>IDENTIFICATION</scope>
</reference>